<dbReference type="HOGENOM" id="CLU_059021_3_0_1"/>
<organism evidence="6 7">
    <name type="scientific">Gloeophyllum trabeum (strain ATCC 11539 / FP-39264 / Madison 617)</name>
    <name type="common">Brown rot fungus</name>
    <dbReference type="NCBI Taxonomy" id="670483"/>
    <lineage>
        <taxon>Eukaryota</taxon>
        <taxon>Fungi</taxon>
        <taxon>Dikarya</taxon>
        <taxon>Basidiomycota</taxon>
        <taxon>Agaricomycotina</taxon>
        <taxon>Agaricomycetes</taxon>
        <taxon>Gloeophyllales</taxon>
        <taxon>Gloeophyllaceae</taxon>
        <taxon>Gloeophyllum</taxon>
    </lineage>
</organism>
<dbReference type="InterPro" id="IPR012349">
    <property type="entry name" value="Split_barrel_FMN-bd"/>
</dbReference>
<dbReference type="SMART" id="SM00903">
    <property type="entry name" value="Flavin_Reduct"/>
    <property type="match status" value="1"/>
</dbReference>
<comment type="similarity">
    <text evidence="4">Belongs to the flavoredoxin family.</text>
</comment>
<protein>
    <recommendedName>
        <fullName evidence="5">Flavin reductase like domain-containing protein</fullName>
    </recommendedName>
</protein>
<dbReference type="EMBL" id="KB469299">
    <property type="protein sequence ID" value="EPQ57493.1"/>
    <property type="molecule type" value="Genomic_DNA"/>
</dbReference>
<dbReference type="Gene3D" id="2.30.110.10">
    <property type="entry name" value="Electron Transport, Fmn-binding Protein, Chain A"/>
    <property type="match status" value="1"/>
</dbReference>
<evidence type="ECO:0000256" key="1">
    <source>
        <dbReference type="ARBA" id="ARBA00001917"/>
    </source>
</evidence>
<dbReference type="GO" id="GO:0010181">
    <property type="term" value="F:FMN binding"/>
    <property type="evidence" value="ECO:0007669"/>
    <property type="project" value="InterPro"/>
</dbReference>
<evidence type="ECO:0000256" key="2">
    <source>
        <dbReference type="ARBA" id="ARBA00022630"/>
    </source>
</evidence>
<evidence type="ECO:0000256" key="3">
    <source>
        <dbReference type="ARBA" id="ARBA00022643"/>
    </source>
</evidence>
<sequence length="271" mass="29796">MSSRPPFDATASFKYTESPNPAWKLGDGLQATNPQAEQWKKDEQKGWKTWDMDKTPSRDRYKLLTSAIGPRPIAFVSSLSADGVPNLAPFSYFSMVADNPPLISIAFTLPQVKPKDTRDNIKATKEFTVNIISEPWIEAANVCSVDAPPEIDEWILSGLTRVPSDIVKPPRVKESAVSLECELFHFQDICPPGSDLVTNSFILGLIKRVHIRNAVLAEGGNTVDPEKLRPVARFGGQTYARLGDGFELSRPAWKDIADAVEGLTSQVNGKA</sequence>
<keyword evidence="2" id="KW-0285">Flavoprotein</keyword>
<evidence type="ECO:0000313" key="7">
    <source>
        <dbReference type="Proteomes" id="UP000030669"/>
    </source>
</evidence>
<dbReference type="eggNOG" id="ENOG502QT1K">
    <property type="taxonomic scope" value="Eukaryota"/>
</dbReference>
<dbReference type="Pfam" id="PF01613">
    <property type="entry name" value="Flavin_Reduct"/>
    <property type="match status" value="1"/>
</dbReference>
<proteinExistence type="inferred from homology"/>
<dbReference type="SUPFAM" id="SSF50475">
    <property type="entry name" value="FMN-binding split barrel"/>
    <property type="match status" value="1"/>
</dbReference>
<dbReference type="OMA" id="GNLIICE"/>
<evidence type="ECO:0000256" key="4">
    <source>
        <dbReference type="ARBA" id="ARBA00038054"/>
    </source>
</evidence>
<dbReference type="PANTHER" id="PTHR33798:SF5">
    <property type="entry name" value="FLAVIN REDUCTASE LIKE DOMAIN-CONTAINING PROTEIN"/>
    <property type="match status" value="1"/>
</dbReference>
<comment type="cofactor">
    <cofactor evidence="1">
        <name>FMN</name>
        <dbReference type="ChEBI" id="CHEBI:58210"/>
    </cofactor>
</comment>
<feature type="domain" description="Flavin reductase like" evidence="5">
    <location>
        <begin position="66"/>
        <end position="223"/>
    </location>
</feature>
<dbReference type="PANTHER" id="PTHR33798">
    <property type="entry name" value="FLAVOPROTEIN OXYGENASE"/>
    <property type="match status" value="1"/>
</dbReference>
<dbReference type="OrthoDB" id="10250990at2759"/>
<dbReference type="AlphaFoldDB" id="S7QDX8"/>
<dbReference type="GeneID" id="19301609"/>
<keyword evidence="7" id="KW-1185">Reference proteome</keyword>
<name>S7QDX8_GLOTA</name>
<dbReference type="Proteomes" id="UP000030669">
    <property type="component" value="Unassembled WGS sequence"/>
</dbReference>
<dbReference type="KEGG" id="gtr:GLOTRDRAFT_127846"/>
<keyword evidence="3" id="KW-0288">FMN</keyword>
<evidence type="ECO:0000259" key="5">
    <source>
        <dbReference type="SMART" id="SM00903"/>
    </source>
</evidence>
<reference evidence="6 7" key="1">
    <citation type="journal article" date="2012" name="Science">
        <title>The Paleozoic origin of enzymatic lignin decomposition reconstructed from 31 fungal genomes.</title>
        <authorList>
            <person name="Floudas D."/>
            <person name="Binder M."/>
            <person name="Riley R."/>
            <person name="Barry K."/>
            <person name="Blanchette R.A."/>
            <person name="Henrissat B."/>
            <person name="Martinez A.T."/>
            <person name="Otillar R."/>
            <person name="Spatafora J.W."/>
            <person name="Yadav J.S."/>
            <person name="Aerts A."/>
            <person name="Benoit I."/>
            <person name="Boyd A."/>
            <person name="Carlson A."/>
            <person name="Copeland A."/>
            <person name="Coutinho P.M."/>
            <person name="de Vries R.P."/>
            <person name="Ferreira P."/>
            <person name="Findley K."/>
            <person name="Foster B."/>
            <person name="Gaskell J."/>
            <person name="Glotzer D."/>
            <person name="Gorecki P."/>
            <person name="Heitman J."/>
            <person name="Hesse C."/>
            <person name="Hori C."/>
            <person name="Igarashi K."/>
            <person name="Jurgens J.A."/>
            <person name="Kallen N."/>
            <person name="Kersten P."/>
            <person name="Kohler A."/>
            <person name="Kuees U."/>
            <person name="Kumar T.K.A."/>
            <person name="Kuo A."/>
            <person name="LaButti K."/>
            <person name="Larrondo L.F."/>
            <person name="Lindquist E."/>
            <person name="Ling A."/>
            <person name="Lombard V."/>
            <person name="Lucas S."/>
            <person name="Lundell T."/>
            <person name="Martin R."/>
            <person name="McLaughlin D.J."/>
            <person name="Morgenstern I."/>
            <person name="Morin E."/>
            <person name="Murat C."/>
            <person name="Nagy L.G."/>
            <person name="Nolan M."/>
            <person name="Ohm R.A."/>
            <person name="Patyshakuliyeva A."/>
            <person name="Rokas A."/>
            <person name="Ruiz-Duenas F.J."/>
            <person name="Sabat G."/>
            <person name="Salamov A."/>
            <person name="Samejima M."/>
            <person name="Schmutz J."/>
            <person name="Slot J.C."/>
            <person name="St John F."/>
            <person name="Stenlid J."/>
            <person name="Sun H."/>
            <person name="Sun S."/>
            <person name="Syed K."/>
            <person name="Tsang A."/>
            <person name="Wiebenga A."/>
            <person name="Young D."/>
            <person name="Pisabarro A."/>
            <person name="Eastwood D.C."/>
            <person name="Martin F."/>
            <person name="Cullen D."/>
            <person name="Grigoriev I.V."/>
            <person name="Hibbett D.S."/>
        </authorList>
    </citation>
    <scope>NUCLEOTIDE SEQUENCE [LARGE SCALE GENOMIC DNA]</scope>
    <source>
        <strain evidence="6 7">ATCC 11539</strain>
    </source>
</reference>
<dbReference type="RefSeq" id="XP_007864582.1">
    <property type="nucleotide sequence ID" value="XM_007866391.1"/>
</dbReference>
<dbReference type="InterPro" id="IPR002563">
    <property type="entry name" value="Flavin_Rdtase-like_dom"/>
</dbReference>
<gene>
    <name evidence="6" type="ORF">GLOTRDRAFT_127846</name>
</gene>
<accession>S7QDX8</accession>
<evidence type="ECO:0000313" key="6">
    <source>
        <dbReference type="EMBL" id="EPQ57493.1"/>
    </source>
</evidence>